<gene>
    <name evidence="3" type="ORF">XB16_3332</name>
</gene>
<dbReference type="Gene3D" id="2.120.10.80">
    <property type="entry name" value="Kelch-type beta propeller"/>
    <property type="match status" value="2"/>
</dbReference>
<accession>A0A2P1QXI3</accession>
<evidence type="ECO:0000256" key="1">
    <source>
        <dbReference type="ARBA" id="ARBA00022441"/>
    </source>
</evidence>
<evidence type="ECO:0000313" key="4">
    <source>
        <dbReference type="Proteomes" id="UP000033961"/>
    </source>
</evidence>
<name>A0A2P1QXI3_9LEPT</name>
<dbReference type="EMBL" id="CP027843">
    <property type="protein sequence ID" value="AVQ13623.1"/>
    <property type="molecule type" value="Genomic_DNA"/>
</dbReference>
<dbReference type="Proteomes" id="UP000033961">
    <property type="component" value="Chromosome I"/>
</dbReference>
<evidence type="ECO:0000313" key="3">
    <source>
        <dbReference type="EMBL" id="AVQ13623.1"/>
    </source>
</evidence>
<organism evidence="3 4">
    <name type="scientific">Leptospira santarosai</name>
    <dbReference type="NCBI Taxonomy" id="28183"/>
    <lineage>
        <taxon>Bacteria</taxon>
        <taxon>Pseudomonadati</taxon>
        <taxon>Spirochaetota</taxon>
        <taxon>Spirochaetia</taxon>
        <taxon>Leptospirales</taxon>
        <taxon>Leptospiraceae</taxon>
        <taxon>Leptospira</taxon>
    </lineage>
</organism>
<dbReference type="PANTHER" id="PTHR45632:SF3">
    <property type="entry name" value="KELCH-LIKE PROTEIN 32"/>
    <property type="match status" value="1"/>
</dbReference>
<dbReference type="PANTHER" id="PTHR45632">
    <property type="entry name" value="LD33804P"/>
    <property type="match status" value="1"/>
</dbReference>
<dbReference type="SUPFAM" id="SSF50965">
    <property type="entry name" value="Galactose oxidase, central domain"/>
    <property type="match status" value="1"/>
</dbReference>
<keyword evidence="2" id="KW-0677">Repeat</keyword>
<proteinExistence type="predicted"/>
<dbReference type="Pfam" id="PF01344">
    <property type="entry name" value="Kelch_1"/>
    <property type="match status" value="1"/>
</dbReference>
<dbReference type="InterPro" id="IPR011043">
    <property type="entry name" value="Gal_Oxase/kelch_b-propeller"/>
</dbReference>
<dbReference type="InterPro" id="IPR015915">
    <property type="entry name" value="Kelch-typ_b-propeller"/>
</dbReference>
<evidence type="ECO:0000256" key="2">
    <source>
        <dbReference type="ARBA" id="ARBA00022737"/>
    </source>
</evidence>
<keyword evidence="1" id="KW-0880">Kelch repeat</keyword>
<reference evidence="3 4" key="1">
    <citation type="journal article" date="2015" name="Genome Announc.">
        <title>Draft Genome Sequences of Leptospira santarosai Strains U160, U164, and U233, Isolated from Asymptomatic Cattle.</title>
        <authorList>
            <person name="Kremer F.S."/>
            <person name="Eslabao M.R."/>
            <person name="Provisor M."/>
            <person name="Woloski R.D."/>
            <person name="Ramires O.V."/>
            <person name="Moreno L.Z."/>
            <person name="Moreno A.M."/>
            <person name="Hamond C."/>
            <person name="Lilenbaum W."/>
            <person name="Dellagostin O.A."/>
        </authorList>
    </citation>
    <scope>NUCLEOTIDE SEQUENCE [LARGE SCALE GENOMIC DNA]</scope>
    <source>
        <strain evidence="3 4">U160</strain>
    </source>
</reference>
<dbReference type="InterPro" id="IPR006652">
    <property type="entry name" value="Kelch_1"/>
</dbReference>
<dbReference type="SMART" id="SM00612">
    <property type="entry name" value="Kelch"/>
    <property type="match status" value="6"/>
</dbReference>
<dbReference type="Pfam" id="PF24681">
    <property type="entry name" value="Kelch_KLHDC2_KLHL20_DRC7"/>
    <property type="match status" value="1"/>
</dbReference>
<sequence length="390" mass="43054">MAGFSSKSFFLFGVSLLIFCFSCRAIDKEKDQEKLLVLLGVLANSSEEAAVYQCPSELRTTNLLSEATGRNSATGIALNDGRVAFIGGDEDITISNRVEFFNPNGFVWNQVPSLNEGRGAHQSTVLKNGDILVTGGYDINIDLISTVERFNVLANTWNYVAPMNQQRAIHQTILLADGRVLTVGGNLIDGDTALGAEFYNPNPNTWTQTGAMNFFRTNFTLTRLNDGRILAVGGLGLSALNSVEVFDPNTNNWSLLAPLNRSRFDHSAILLTDGRLLIAGGIGSSNDYLDSMEIYDPTTNVWKLIRMPESRSRFTLNRLADGSILLIGGRNQGFVNNNFRYFPNKDRWCSIAPLQKPRYQHFSTLLFDSSVLIFGGIDARGNARDTELLR</sequence>
<protein>
    <submittedName>
        <fullName evidence="3">Kelch repeat protein</fullName>
    </submittedName>
</protein>
<dbReference type="AlphaFoldDB" id="A0A2P1QXI3"/>